<reference evidence="2 3" key="1">
    <citation type="journal article" date="2016" name="Appl. Microbiol. Biotechnol.">
        <title>Characterization of T-DNA insertion mutants with decreased virulence in the entomopathogenic fungus Beauveria bassiana JEF-007.</title>
        <authorList>
            <person name="Kim S."/>
            <person name="Lee S.J."/>
            <person name="Nai Y.S."/>
            <person name="Yu J.S."/>
            <person name="Lee M.R."/>
            <person name="Yang Y.T."/>
            <person name="Kim J.S."/>
        </authorList>
    </citation>
    <scope>NUCLEOTIDE SEQUENCE [LARGE SCALE GENOMIC DNA]</scope>
    <source>
        <strain evidence="2 3">JEF-007</strain>
    </source>
</reference>
<feature type="region of interest" description="Disordered" evidence="1">
    <location>
        <begin position="1"/>
        <end position="44"/>
    </location>
</feature>
<dbReference type="Proteomes" id="UP000235728">
    <property type="component" value="Unassembled WGS sequence"/>
</dbReference>
<sequence length="70" mass="7720">MGKHKHKGPSSSTPLVPSRRRNQVFLEPPAPDDDAASRSVESKDWLPSTLMPQVLDWVTASEVHHALGVH</sequence>
<protein>
    <submittedName>
        <fullName evidence="2">Uncharacterized protein</fullName>
    </submittedName>
</protein>
<dbReference type="AlphaFoldDB" id="A0A2N6NS21"/>
<gene>
    <name evidence="2" type="ORF">BM221_004720</name>
</gene>
<evidence type="ECO:0000256" key="1">
    <source>
        <dbReference type="SAM" id="MobiDB-lite"/>
    </source>
</evidence>
<evidence type="ECO:0000313" key="2">
    <source>
        <dbReference type="EMBL" id="PMB70072.1"/>
    </source>
</evidence>
<organism evidence="2 3">
    <name type="scientific">Beauveria bassiana</name>
    <name type="common">White muscardine disease fungus</name>
    <name type="synonym">Tritirachium shiotae</name>
    <dbReference type="NCBI Taxonomy" id="176275"/>
    <lineage>
        <taxon>Eukaryota</taxon>
        <taxon>Fungi</taxon>
        <taxon>Dikarya</taxon>
        <taxon>Ascomycota</taxon>
        <taxon>Pezizomycotina</taxon>
        <taxon>Sordariomycetes</taxon>
        <taxon>Hypocreomycetidae</taxon>
        <taxon>Hypocreales</taxon>
        <taxon>Cordycipitaceae</taxon>
        <taxon>Beauveria</taxon>
    </lineage>
</organism>
<evidence type="ECO:0000313" key="3">
    <source>
        <dbReference type="Proteomes" id="UP000235728"/>
    </source>
</evidence>
<accession>A0A2N6NS21</accession>
<name>A0A2N6NS21_BEABA</name>
<dbReference type="EMBL" id="MRVG01000004">
    <property type="protein sequence ID" value="PMB70072.1"/>
    <property type="molecule type" value="Genomic_DNA"/>
</dbReference>
<comment type="caution">
    <text evidence="2">The sequence shown here is derived from an EMBL/GenBank/DDBJ whole genome shotgun (WGS) entry which is preliminary data.</text>
</comment>
<proteinExistence type="predicted"/>